<evidence type="ECO:0000256" key="6">
    <source>
        <dbReference type="ARBA" id="ARBA00012438"/>
    </source>
</evidence>
<dbReference type="GO" id="GO:0016036">
    <property type="term" value="P:cellular response to phosphate starvation"/>
    <property type="evidence" value="ECO:0007669"/>
    <property type="project" value="TreeGrafter"/>
</dbReference>
<evidence type="ECO:0000256" key="4">
    <source>
        <dbReference type="ARBA" id="ARBA00008107"/>
    </source>
</evidence>
<evidence type="ECO:0000256" key="11">
    <source>
        <dbReference type="ARBA" id="ARBA00022679"/>
    </source>
</evidence>
<evidence type="ECO:0000256" key="7">
    <source>
        <dbReference type="ARBA" id="ARBA00022448"/>
    </source>
</evidence>
<dbReference type="InterPro" id="IPR038078">
    <property type="entry name" value="PhoU-like_sf"/>
</dbReference>
<dbReference type="FunFam" id="1.20.58.220:FF:000004">
    <property type="entry name" value="Phosphate-specific transport system accessory protein PhoU"/>
    <property type="match status" value="1"/>
</dbReference>
<dbReference type="AlphaFoldDB" id="A0A3C1KDQ5"/>
<dbReference type="InterPro" id="IPR005467">
    <property type="entry name" value="His_kinase_dom"/>
</dbReference>
<dbReference type="Gene3D" id="1.10.287.130">
    <property type="match status" value="1"/>
</dbReference>
<keyword evidence="12" id="KW-0418">Kinase</keyword>
<evidence type="ECO:0000313" key="18">
    <source>
        <dbReference type="Proteomes" id="UP000257479"/>
    </source>
</evidence>
<dbReference type="SUPFAM" id="SSF47384">
    <property type="entry name" value="Homodimeric domain of signal transducing histidine kinase"/>
    <property type="match status" value="1"/>
</dbReference>
<keyword evidence="9" id="KW-0597">Phosphoprotein</keyword>
<dbReference type="NCBIfam" id="TIGR02135">
    <property type="entry name" value="phoU_full"/>
    <property type="match status" value="1"/>
</dbReference>
<keyword evidence="8" id="KW-0963">Cytoplasm</keyword>
<dbReference type="InterPro" id="IPR026022">
    <property type="entry name" value="PhoU_dom"/>
</dbReference>
<comment type="catalytic activity">
    <reaction evidence="1">
        <text>ATP + protein L-histidine = ADP + protein N-phospho-L-histidine.</text>
        <dbReference type="EC" id="2.7.13.3"/>
    </reaction>
</comment>
<dbReference type="PRINTS" id="PR00344">
    <property type="entry name" value="BCTRLSENSOR"/>
</dbReference>
<evidence type="ECO:0000256" key="12">
    <source>
        <dbReference type="ARBA" id="ARBA00022777"/>
    </source>
</evidence>
<dbReference type="InterPro" id="IPR004358">
    <property type="entry name" value="Sig_transdc_His_kin-like_C"/>
</dbReference>
<dbReference type="EMBL" id="DMNG01000123">
    <property type="protein sequence ID" value="HAN24366.1"/>
    <property type="molecule type" value="Genomic_DNA"/>
</dbReference>
<dbReference type="InterPro" id="IPR036890">
    <property type="entry name" value="HATPase_C_sf"/>
</dbReference>
<keyword evidence="13" id="KW-0902">Two-component regulatory system</keyword>
<evidence type="ECO:0000256" key="8">
    <source>
        <dbReference type="ARBA" id="ARBA00022490"/>
    </source>
</evidence>
<comment type="similarity">
    <text evidence="4">Belongs to the PhoU family.</text>
</comment>
<dbReference type="GO" id="GO:0005886">
    <property type="term" value="C:plasma membrane"/>
    <property type="evidence" value="ECO:0007669"/>
    <property type="project" value="UniProtKB-SubCell"/>
</dbReference>
<evidence type="ECO:0000256" key="2">
    <source>
        <dbReference type="ARBA" id="ARBA00004236"/>
    </source>
</evidence>
<evidence type="ECO:0000256" key="13">
    <source>
        <dbReference type="ARBA" id="ARBA00023012"/>
    </source>
</evidence>
<dbReference type="InterPro" id="IPR036097">
    <property type="entry name" value="HisK_dim/P_sf"/>
</dbReference>
<dbReference type="GO" id="GO:0006817">
    <property type="term" value="P:phosphate ion transport"/>
    <property type="evidence" value="ECO:0007669"/>
    <property type="project" value="UniProtKB-KW"/>
</dbReference>
<accession>A0A3C1KDQ5</accession>
<evidence type="ECO:0000256" key="3">
    <source>
        <dbReference type="ARBA" id="ARBA00004496"/>
    </source>
</evidence>
<protein>
    <recommendedName>
        <fullName evidence="14">Sensor-like histidine kinase SenX3</fullName>
        <ecNumber evidence="6">2.7.13.3</ecNumber>
    </recommendedName>
</protein>
<dbReference type="Gene3D" id="1.20.58.220">
    <property type="entry name" value="Phosphate transport system protein phou homolog 2, domain 2"/>
    <property type="match status" value="1"/>
</dbReference>
<comment type="subcellular location">
    <subcellularLocation>
        <location evidence="2">Cell membrane</location>
    </subcellularLocation>
    <subcellularLocation>
        <location evidence="3">Cytoplasm</location>
    </subcellularLocation>
</comment>
<keyword evidence="7" id="KW-0813">Transport</keyword>
<comment type="caution">
    <text evidence="17">The sequence shown here is derived from an EMBL/GenBank/DDBJ whole genome shotgun (WGS) entry which is preliminary data.</text>
</comment>
<dbReference type="CDD" id="cd00082">
    <property type="entry name" value="HisKA"/>
    <property type="match status" value="1"/>
</dbReference>
<evidence type="ECO:0000313" key="17">
    <source>
        <dbReference type="EMBL" id="HAN24366.1"/>
    </source>
</evidence>
<dbReference type="Pfam" id="PF00512">
    <property type="entry name" value="HisKA"/>
    <property type="match status" value="1"/>
</dbReference>
<dbReference type="Proteomes" id="UP000257479">
    <property type="component" value="Unassembled WGS sequence"/>
</dbReference>
<dbReference type="Pfam" id="PF02518">
    <property type="entry name" value="HATPase_c"/>
    <property type="match status" value="1"/>
</dbReference>
<dbReference type="GO" id="GO:0000155">
    <property type="term" value="F:phosphorelay sensor kinase activity"/>
    <property type="evidence" value="ECO:0007669"/>
    <property type="project" value="InterPro"/>
</dbReference>
<reference evidence="17 18" key="1">
    <citation type="journal article" date="2018" name="Nat. Biotechnol.">
        <title>A standardized bacterial taxonomy based on genome phylogeny substantially revises the tree of life.</title>
        <authorList>
            <person name="Parks D.H."/>
            <person name="Chuvochina M."/>
            <person name="Waite D.W."/>
            <person name="Rinke C."/>
            <person name="Skarshewski A."/>
            <person name="Chaumeil P.A."/>
            <person name="Hugenholtz P."/>
        </authorList>
    </citation>
    <scope>NUCLEOTIDE SEQUENCE [LARGE SCALE GENOMIC DNA]</scope>
    <source>
        <strain evidence="17">UBA9152</strain>
    </source>
</reference>
<feature type="compositionally biased region" description="Low complexity" evidence="15">
    <location>
        <begin position="1"/>
        <end position="23"/>
    </location>
</feature>
<dbReference type="SUPFAM" id="SSF55874">
    <property type="entry name" value="ATPase domain of HSP90 chaperone/DNA topoisomerase II/histidine kinase"/>
    <property type="match status" value="1"/>
</dbReference>
<feature type="domain" description="Histidine kinase" evidence="16">
    <location>
        <begin position="308"/>
        <end position="522"/>
    </location>
</feature>
<dbReference type="Pfam" id="PF01895">
    <property type="entry name" value="PhoU"/>
    <property type="match status" value="2"/>
</dbReference>
<name>A0A3C1KDQ5_9MICO</name>
<gene>
    <name evidence="17" type="primary">phoU</name>
    <name evidence="17" type="ORF">DCP95_07310</name>
</gene>
<dbReference type="InterPro" id="IPR003594">
    <property type="entry name" value="HATPase_dom"/>
</dbReference>
<dbReference type="SMART" id="SM00387">
    <property type="entry name" value="HATPase_c"/>
    <property type="match status" value="1"/>
</dbReference>
<sequence length="524" mass="57323">MSGRASGGASLSSSTRPARSSRTQETSAPKRTSPAGSAEREGKLMESSEIRSQLDERLALIQSNLLEMIELVAERVGDVTSAMLEGDIEAADSLIAGDDEIDLLSLQVEEGCVDTLVREQPVASDLRFVVAAIHMNSDIERSGDLVANIAKAVGRLQGAHPDHHVRDLVARMSSEAQILLRRAAEAFATRDAGLAASIDELDDLLDDLHYRYIQHVIQDARRGELDPQQALQLALVGRFYERIGDHAENLGERTRYIIDGWLPEAQAAERARTRLASDEPRSTRGLAVIDAIAEDRRIDAIRRDFVANVSHELKTPVGAISLLAETLVGETDPADRERLSDMLQREAKRVEDIIDDLLELTRLEEGDSDAEDVSLGELVTRSVDKVQTFASGMRVQIATVGLPDETLVRVDRRAVVRAITNLIDNAVRYSDQDQQVTVGVEVFGETAAISVKDDGVGIPRAELERVFERFYRVDRARSRETGGTGLGLAIVRHVAENHGGRVLVESKPGKGSTFTIELPLPASR</sequence>
<dbReference type="InterPro" id="IPR050351">
    <property type="entry name" value="BphY/WalK/GraS-like"/>
</dbReference>
<keyword evidence="10" id="KW-0592">Phosphate transport</keyword>
<proteinExistence type="inferred from homology"/>
<dbReference type="SUPFAM" id="SSF109755">
    <property type="entry name" value="PhoU-like"/>
    <property type="match status" value="1"/>
</dbReference>
<evidence type="ECO:0000256" key="5">
    <source>
        <dbReference type="ARBA" id="ARBA00011738"/>
    </source>
</evidence>
<dbReference type="GO" id="GO:0004721">
    <property type="term" value="F:phosphoprotein phosphatase activity"/>
    <property type="evidence" value="ECO:0007669"/>
    <property type="project" value="TreeGrafter"/>
</dbReference>
<dbReference type="FunFam" id="3.30.565.10:FF:000006">
    <property type="entry name" value="Sensor histidine kinase WalK"/>
    <property type="match status" value="1"/>
</dbReference>
<evidence type="ECO:0000256" key="15">
    <source>
        <dbReference type="SAM" id="MobiDB-lite"/>
    </source>
</evidence>
<dbReference type="SMART" id="SM00388">
    <property type="entry name" value="HisKA"/>
    <property type="match status" value="1"/>
</dbReference>
<feature type="region of interest" description="Disordered" evidence="15">
    <location>
        <begin position="1"/>
        <end position="49"/>
    </location>
</feature>
<dbReference type="InterPro" id="IPR003661">
    <property type="entry name" value="HisK_dim/P_dom"/>
</dbReference>
<dbReference type="Gene3D" id="3.30.565.10">
    <property type="entry name" value="Histidine kinase-like ATPase, C-terminal domain"/>
    <property type="match status" value="1"/>
</dbReference>
<dbReference type="GO" id="GO:0030643">
    <property type="term" value="P:intracellular phosphate ion homeostasis"/>
    <property type="evidence" value="ECO:0007669"/>
    <property type="project" value="InterPro"/>
</dbReference>
<dbReference type="GO" id="GO:0045936">
    <property type="term" value="P:negative regulation of phosphate metabolic process"/>
    <property type="evidence" value="ECO:0007669"/>
    <property type="project" value="InterPro"/>
</dbReference>
<evidence type="ECO:0000256" key="14">
    <source>
        <dbReference type="ARBA" id="ARBA00039401"/>
    </source>
</evidence>
<dbReference type="InterPro" id="IPR028366">
    <property type="entry name" value="PhoU"/>
</dbReference>
<comment type="subunit">
    <text evidence="5">Homodimer.</text>
</comment>
<evidence type="ECO:0000256" key="9">
    <source>
        <dbReference type="ARBA" id="ARBA00022553"/>
    </source>
</evidence>
<dbReference type="CDD" id="cd00075">
    <property type="entry name" value="HATPase"/>
    <property type="match status" value="1"/>
</dbReference>
<evidence type="ECO:0000259" key="16">
    <source>
        <dbReference type="PROSITE" id="PS50109"/>
    </source>
</evidence>
<dbReference type="PANTHER" id="PTHR45453">
    <property type="entry name" value="PHOSPHATE REGULON SENSOR PROTEIN PHOR"/>
    <property type="match status" value="1"/>
</dbReference>
<dbReference type="PANTHER" id="PTHR45453:SF1">
    <property type="entry name" value="PHOSPHATE REGULON SENSOR PROTEIN PHOR"/>
    <property type="match status" value="1"/>
</dbReference>
<dbReference type="EC" id="2.7.13.3" evidence="6"/>
<organism evidence="17 18">
    <name type="scientific">Microbacterium ginsengisoli</name>
    <dbReference type="NCBI Taxonomy" id="400772"/>
    <lineage>
        <taxon>Bacteria</taxon>
        <taxon>Bacillati</taxon>
        <taxon>Actinomycetota</taxon>
        <taxon>Actinomycetes</taxon>
        <taxon>Micrococcales</taxon>
        <taxon>Microbacteriaceae</taxon>
        <taxon>Microbacterium</taxon>
    </lineage>
</organism>
<keyword evidence="11" id="KW-0808">Transferase</keyword>
<dbReference type="PROSITE" id="PS50109">
    <property type="entry name" value="HIS_KIN"/>
    <property type="match status" value="1"/>
</dbReference>
<evidence type="ECO:0000256" key="1">
    <source>
        <dbReference type="ARBA" id="ARBA00000085"/>
    </source>
</evidence>
<dbReference type="GO" id="GO:0005737">
    <property type="term" value="C:cytoplasm"/>
    <property type="evidence" value="ECO:0007669"/>
    <property type="project" value="UniProtKB-SubCell"/>
</dbReference>
<evidence type="ECO:0000256" key="10">
    <source>
        <dbReference type="ARBA" id="ARBA00022592"/>
    </source>
</evidence>
<feature type="compositionally biased region" description="Basic and acidic residues" evidence="15">
    <location>
        <begin position="38"/>
        <end position="49"/>
    </location>
</feature>